<feature type="transmembrane region" description="Helical" evidence="1">
    <location>
        <begin position="282"/>
        <end position="299"/>
    </location>
</feature>
<feature type="transmembrane region" description="Helical" evidence="1">
    <location>
        <begin position="311"/>
        <end position="332"/>
    </location>
</feature>
<organism evidence="2">
    <name type="scientific">Methanothermobacter wolfeii</name>
    <name type="common">Methanobacterium wolfei</name>
    <dbReference type="NCBI Taxonomy" id="145261"/>
    <lineage>
        <taxon>Archaea</taxon>
        <taxon>Methanobacteriati</taxon>
        <taxon>Methanobacteriota</taxon>
        <taxon>Methanomada group</taxon>
        <taxon>Methanobacteria</taxon>
        <taxon>Methanobacteriales</taxon>
        <taxon>Methanobacteriaceae</taxon>
        <taxon>Methanothermobacter</taxon>
    </lineage>
</organism>
<name>A0A9E7UNP5_METWO</name>
<protein>
    <submittedName>
        <fullName evidence="2">DUF2206 domain-containing protein</fullName>
    </submittedName>
</protein>
<evidence type="ECO:0000313" key="2">
    <source>
        <dbReference type="EMBL" id="UXH32421.1"/>
    </source>
</evidence>
<dbReference type="RefSeq" id="WP_261599804.1">
    <property type="nucleotide sequence ID" value="NZ_CP104550.1"/>
</dbReference>
<gene>
    <name evidence="2" type="ORF">N5910_03815</name>
</gene>
<dbReference type="GeneID" id="75106349"/>
<reference evidence="2" key="1">
    <citation type="submission" date="2022-09" db="EMBL/GenBank/DDBJ databases">
        <title>Characterization of three MwoI isoschizomers from sequenced genome and metagenomes.</title>
        <authorList>
            <person name="Fomenkov A."/>
            <person name="Xu S.Y."/>
            <person name="Roberts R.J."/>
        </authorList>
    </citation>
    <scope>NUCLEOTIDE SEQUENCE</scope>
    <source>
        <strain evidence="2">DSM 2970</strain>
    </source>
</reference>
<feature type="transmembrane region" description="Helical" evidence="1">
    <location>
        <begin position="182"/>
        <end position="201"/>
    </location>
</feature>
<dbReference type="AlphaFoldDB" id="A0A9E7UNP5"/>
<dbReference type="EMBL" id="CP104550">
    <property type="protein sequence ID" value="UXH32421.1"/>
    <property type="molecule type" value="Genomic_DNA"/>
</dbReference>
<evidence type="ECO:0000256" key="1">
    <source>
        <dbReference type="SAM" id="Phobius"/>
    </source>
</evidence>
<feature type="transmembrane region" description="Helical" evidence="1">
    <location>
        <begin position="36"/>
        <end position="56"/>
    </location>
</feature>
<dbReference type="InterPro" id="IPR018701">
    <property type="entry name" value="DUF2206_membrane"/>
</dbReference>
<dbReference type="Proteomes" id="UP001065373">
    <property type="component" value="Chromosome"/>
</dbReference>
<keyword evidence="1" id="KW-1133">Transmembrane helix</keyword>
<accession>A0A9E7UNP5</accession>
<feature type="transmembrane region" description="Helical" evidence="1">
    <location>
        <begin position="62"/>
        <end position="86"/>
    </location>
</feature>
<feature type="transmembrane region" description="Helical" evidence="1">
    <location>
        <begin position="144"/>
        <end position="176"/>
    </location>
</feature>
<sequence length="336" mass="38421">MALVVSLYSEYIWVFNDAMLEYYLGNLTLKMGYWSISNYAGAYNSCLSITIFPAIYSLLSGLSVNCIFKLMQCGLFLLPIIVFNIFREYGGRRALIAAILFASQQPFLWDMPTHLRTAMAVFFFALAVMVLLNNRIMGWKKALLFLIFSILIIFSHYSTAYLTFFIFLFSSILLFFKEENNSNLTIGFSVLFFTVLFLWFGQVTRVPFIAGVEFFRNTIASLTKFFVMDYRGGTVTTAFGVGVKYVSQFVRIISHYLSLGFIAIGIVDALRKRYSEHLNANLICLSFVGLFILFLSVVLPYVTKGYDVERLFYHILIFTAIFFVFGGGGIYCRKIL</sequence>
<proteinExistence type="predicted"/>
<keyword evidence="1" id="KW-0472">Membrane</keyword>
<feature type="transmembrane region" description="Helical" evidence="1">
    <location>
        <begin position="115"/>
        <end position="132"/>
    </location>
</feature>
<feature type="transmembrane region" description="Helical" evidence="1">
    <location>
        <begin position="248"/>
        <end position="270"/>
    </location>
</feature>
<dbReference type="Pfam" id="PF09971">
    <property type="entry name" value="DUF2206"/>
    <property type="match status" value="1"/>
</dbReference>
<feature type="transmembrane region" description="Helical" evidence="1">
    <location>
        <begin position="208"/>
        <end position="228"/>
    </location>
</feature>
<keyword evidence="1" id="KW-0812">Transmembrane</keyword>